<dbReference type="Gramene" id="ONIVA03G29590.1">
    <property type="protein sequence ID" value="ONIVA03G29590.1"/>
    <property type="gene ID" value="ONIVA03G29590"/>
</dbReference>
<dbReference type="HOGENOM" id="CLU_2762140_0_0_1"/>
<keyword evidence="3" id="KW-1185">Reference proteome</keyword>
<protein>
    <submittedName>
        <fullName evidence="2">Uncharacterized protein</fullName>
    </submittedName>
</protein>
<sequence length="70" mass="7658">MARARRCQRGGAETRARRWGSRRTAGEHPEPGVASSPHRLDTPSRARLVATPQSVSRRRRLLAALADAAS</sequence>
<evidence type="ECO:0000256" key="1">
    <source>
        <dbReference type="SAM" id="MobiDB-lite"/>
    </source>
</evidence>
<reference evidence="2" key="1">
    <citation type="submission" date="2015-04" db="UniProtKB">
        <authorList>
            <consortium name="EnsemblPlants"/>
        </authorList>
    </citation>
    <scope>IDENTIFICATION</scope>
    <source>
        <strain evidence="2">SL10</strain>
    </source>
</reference>
<proteinExistence type="predicted"/>
<reference evidence="2" key="2">
    <citation type="submission" date="2018-04" db="EMBL/GenBank/DDBJ databases">
        <title>OnivRS2 (Oryza nivara Reference Sequence Version 2).</title>
        <authorList>
            <person name="Zhang J."/>
            <person name="Kudrna D."/>
            <person name="Lee S."/>
            <person name="Talag J."/>
            <person name="Rajasekar S."/>
            <person name="Welchert J."/>
            <person name="Hsing Y.-I."/>
            <person name="Wing R.A."/>
        </authorList>
    </citation>
    <scope>NUCLEOTIDE SEQUENCE [LARGE SCALE GENOMIC DNA]</scope>
    <source>
        <strain evidence="2">SL10</strain>
    </source>
</reference>
<evidence type="ECO:0000313" key="2">
    <source>
        <dbReference type="EnsemblPlants" id="ONIVA03G29590.1"/>
    </source>
</evidence>
<evidence type="ECO:0000313" key="3">
    <source>
        <dbReference type="Proteomes" id="UP000006591"/>
    </source>
</evidence>
<feature type="region of interest" description="Disordered" evidence="1">
    <location>
        <begin position="1"/>
        <end position="56"/>
    </location>
</feature>
<organism evidence="2">
    <name type="scientific">Oryza nivara</name>
    <name type="common">Indian wild rice</name>
    <name type="synonym">Oryza sativa f. spontanea</name>
    <dbReference type="NCBI Taxonomy" id="4536"/>
    <lineage>
        <taxon>Eukaryota</taxon>
        <taxon>Viridiplantae</taxon>
        <taxon>Streptophyta</taxon>
        <taxon>Embryophyta</taxon>
        <taxon>Tracheophyta</taxon>
        <taxon>Spermatophyta</taxon>
        <taxon>Magnoliopsida</taxon>
        <taxon>Liliopsida</taxon>
        <taxon>Poales</taxon>
        <taxon>Poaceae</taxon>
        <taxon>BOP clade</taxon>
        <taxon>Oryzoideae</taxon>
        <taxon>Oryzeae</taxon>
        <taxon>Oryzinae</taxon>
        <taxon>Oryza</taxon>
    </lineage>
</organism>
<dbReference type="Proteomes" id="UP000006591">
    <property type="component" value="Chromosome 3"/>
</dbReference>
<accession>A0A0E0GRE3</accession>
<dbReference type="AlphaFoldDB" id="A0A0E0GRE3"/>
<name>A0A0E0GRE3_ORYNI</name>
<dbReference type="EnsemblPlants" id="ONIVA03G29590.1">
    <property type="protein sequence ID" value="ONIVA03G29590.1"/>
    <property type="gene ID" value="ONIVA03G29590"/>
</dbReference>